<dbReference type="Gene3D" id="1.25.40.10">
    <property type="entry name" value="Tetratricopeptide repeat domain"/>
    <property type="match status" value="2"/>
</dbReference>
<protein>
    <recommendedName>
        <fullName evidence="1">PIN domain-containing protein</fullName>
    </recommendedName>
</protein>
<accession>A0ABY8KHV4</accession>
<dbReference type="Pfam" id="PF20698">
    <property type="entry name" value="PIN-TPR-GreABC"/>
    <property type="match status" value="1"/>
</dbReference>
<reference evidence="2 3" key="1">
    <citation type="submission" date="2023-04" db="EMBL/GenBank/DDBJ databases">
        <title>Genomic of Lysinibacillus capsici TSBLM.</title>
        <authorList>
            <person name="Hu X.S."/>
            <person name="Yu C.H."/>
        </authorList>
    </citation>
    <scope>NUCLEOTIDE SEQUENCE [LARGE SCALE GENOMIC DNA]</scope>
    <source>
        <strain evidence="2 3">TSBLM</strain>
    </source>
</reference>
<dbReference type="EMBL" id="CP122283">
    <property type="protein sequence ID" value="WGF39072.1"/>
    <property type="molecule type" value="Genomic_DNA"/>
</dbReference>
<evidence type="ECO:0000259" key="1">
    <source>
        <dbReference type="Pfam" id="PF20698"/>
    </source>
</evidence>
<dbReference type="Proteomes" id="UP001244564">
    <property type="component" value="Chromosome"/>
</dbReference>
<dbReference type="SUPFAM" id="SSF48452">
    <property type="entry name" value="TPR-like"/>
    <property type="match status" value="1"/>
</dbReference>
<dbReference type="InterPro" id="IPR011990">
    <property type="entry name" value="TPR-like_helical_dom_sf"/>
</dbReference>
<dbReference type="InterPro" id="IPR048987">
    <property type="entry name" value="PIN-TPR-GreABC"/>
</dbReference>
<feature type="domain" description="PIN" evidence="1">
    <location>
        <begin position="886"/>
        <end position="1018"/>
    </location>
</feature>
<dbReference type="RefSeq" id="WP_279494838.1">
    <property type="nucleotide sequence ID" value="NZ_CP122283.1"/>
</dbReference>
<gene>
    <name evidence="2" type="ORF">QBO96_02075</name>
</gene>
<evidence type="ECO:0000313" key="3">
    <source>
        <dbReference type="Proteomes" id="UP001244564"/>
    </source>
</evidence>
<proteinExistence type="predicted"/>
<keyword evidence="3" id="KW-1185">Reference proteome</keyword>
<name>A0ABY8KHV4_9BACI</name>
<evidence type="ECO:0000313" key="2">
    <source>
        <dbReference type="EMBL" id="WGF39072.1"/>
    </source>
</evidence>
<organism evidence="2 3">
    <name type="scientific">Lysinibacillus capsici</name>
    <dbReference type="NCBI Taxonomy" id="2115968"/>
    <lineage>
        <taxon>Bacteria</taxon>
        <taxon>Bacillati</taxon>
        <taxon>Bacillota</taxon>
        <taxon>Bacilli</taxon>
        <taxon>Bacillales</taxon>
        <taxon>Bacillaceae</taxon>
        <taxon>Lysinibacillus</taxon>
    </lineage>
</organism>
<sequence>MNTTSSIIFLKTIAPKFMSYLLPKVTNTKIFRDIKDKWIRDNYTQKTTLIFKAAIEDAKAVLNIPDELAVALLDDSINRNEVFRWILEEAPASINTHELNLDPYMESYREYQDLIKPFFELIALCMNDYKTKNWDPEFLELLYKIGTLEETIKEGFNTVIEKQALTTNLVEENNSYLKEIITPTEFNDLNDLMKKGLLKSAREKAIERLNKPNLKPDETLELHIVIANTFIETREFEKAIRHLYTAITHCKNEARKERFLALINIFEERFNKAEIHIGKAIEIGGETSENLSVLLNVLIGQNKYKEAIDIIESESDGKFEETKASIWILLQEFEKVINLASEKLQDNQFNIVWLLIKAEALVLQLETNLSRNKIVYPELTFKGVLPLLESIEKQTTENFYILDRIKELKACLYFRTNRFSEAKILYEELFQKDKNYRSKIFDNLLLNIIGSNEWEKSIVLLEEKKTIDGLDLDEMLLLADSYINSSIPAKAVQLLQENQLLGEPNDTNFSYYFKYIDALFAKLKHAEIIELINTFNIDEFNSSFKDILNGYYAFKKQDWEKTISLLEPNLDKFNYQDKVSIKVILSIAYYNKHTKDDYIKLKEIIITIPNWIQHESIVSRYIQTLYELGEYKTIVDFEEKLPFKSVILSEVIATIYFNFGWYEKAKLNYLSLYQQTRELKYQLSYANCFYQQGEIQTCLEILSAAENEVNKRGNIEDYQLISFAYKEAMEYRKSMEYAYKALLVGKNSAKIWGFYFYNFSTLNQFINDPEENWIKEYQNIIKNFESTFPDDDPIFKKITVLENDEVSSELISNLKQPKESTEEPITLFIKYKLPINFLVNILNRNPFETWAYVINNKDLPIKVINGSIEELVSGLKIALYSKGILCDFTTLLMLNHLNLLDMLKSEFKLYIQQEQFDSALHEYYNNKLSIHNGIKTMSYENEKIQVIEYSPSQVKEAVQNQEYILNWIKENCIMVGNVIKDQVSNPKDIPFLENIFEICKNQSLNLLIDSATVRDIAKNEFNINCISTLDIMNLLKFRKIQTQEEQNFLMGKLIMAGYTLIPITDEVFTCYIKEKNYVTDYEMQLLFNYFKNEDLKVEFLIDLVSNILYWLWTEIIQINDKHTITRFICEYICFNRNKDFIISNIMVRTETKFNPFSVHQKLLLKQFLTEWLAKS</sequence>